<evidence type="ECO:0000256" key="8">
    <source>
        <dbReference type="ARBA" id="ARBA00010046"/>
    </source>
</evidence>
<evidence type="ECO:0000256" key="25">
    <source>
        <dbReference type="ARBA" id="ARBA00048561"/>
    </source>
</evidence>
<keyword evidence="14" id="KW-0547">Nucleotide-binding</keyword>
<dbReference type="GO" id="GO:0009090">
    <property type="term" value="P:homoserine biosynthetic process"/>
    <property type="evidence" value="ECO:0007669"/>
    <property type="project" value="UniProtKB-ARBA"/>
</dbReference>
<dbReference type="InterPro" id="IPR002912">
    <property type="entry name" value="ACT_dom"/>
</dbReference>
<comment type="similarity">
    <text evidence="8">In the N-terminal section; belongs to the aspartokinase family.</text>
</comment>
<dbReference type="InterPro" id="IPR011147">
    <property type="entry name" value="Bifunc_Aspkin/hSer_DH"/>
</dbReference>
<dbReference type="GO" id="GO:0050661">
    <property type="term" value="F:NADP binding"/>
    <property type="evidence" value="ECO:0007669"/>
    <property type="project" value="InterPro"/>
</dbReference>
<evidence type="ECO:0000256" key="4">
    <source>
        <dbReference type="ARBA" id="ARBA00005056"/>
    </source>
</evidence>
<evidence type="ECO:0000256" key="1">
    <source>
        <dbReference type="ARBA" id="ARBA00001920"/>
    </source>
</evidence>
<dbReference type="Gene3D" id="3.40.1160.10">
    <property type="entry name" value="Acetylglutamate kinase-like"/>
    <property type="match status" value="1"/>
</dbReference>
<keyword evidence="19" id="KW-0520">NAD</keyword>
<dbReference type="InterPro" id="IPR036291">
    <property type="entry name" value="NAD(P)-bd_dom_sf"/>
</dbReference>
<keyword evidence="11" id="KW-0808">Transferase</keyword>
<dbReference type="SUPFAM" id="SSF51735">
    <property type="entry name" value="NAD(P)-binding Rossmann-fold domains"/>
    <property type="match status" value="1"/>
</dbReference>
<dbReference type="CDD" id="cd04921">
    <property type="entry name" value="ACT_AKi-HSDH-ThrA-like_1"/>
    <property type="match status" value="1"/>
</dbReference>
<dbReference type="STRING" id="1379270.GEMMAAP_07505"/>
<dbReference type="InterPro" id="IPR019811">
    <property type="entry name" value="HDH_CS"/>
</dbReference>
<dbReference type="NCBIfam" id="NF006959">
    <property type="entry name" value="PRK09436.1"/>
    <property type="match status" value="1"/>
</dbReference>
<comment type="function">
    <text evidence="24">Bifunctional aspartate kinase and homoserine dehydrogenase that catalyzes the first and the third steps toward the synthesis of lysine, methionine and threonine from aspartate.</text>
</comment>
<dbReference type="GO" id="GO:0046872">
    <property type="term" value="F:metal ion binding"/>
    <property type="evidence" value="ECO:0007669"/>
    <property type="project" value="UniProtKB-KW"/>
</dbReference>
<evidence type="ECO:0000256" key="3">
    <source>
        <dbReference type="ARBA" id="ARBA00004986"/>
    </source>
</evidence>
<dbReference type="PIRSF" id="PIRSF000727">
    <property type="entry name" value="ThrA"/>
    <property type="match status" value="1"/>
</dbReference>
<name>A0A143BIA1_9BACT</name>
<dbReference type="InterPro" id="IPR036393">
    <property type="entry name" value="AceGlu_kinase-like_sf"/>
</dbReference>
<evidence type="ECO:0000256" key="17">
    <source>
        <dbReference type="ARBA" id="ARBA00022857"/>
    </source>
</evidence>
<evidence type="ECO:0000256" key="2">
    <source>
        <dbReference type="ARBA" id="ARBA00004766"/>
    </source>
</evidence>
<dbReference type="Pfam" id="PF03447">
    <property type="entry name" value="NAD_binding_3"/>
    <property type="match status" value="1"/>
</dbReference>
<dbReference type="Pfam" id="PF00696">
    <property type="entry name" value="AA_kinase"/>
    <property type="match status" value="1"/>
</dbReference>
<evidence type="ECO:0000256" key="26">
    <source>
        <dbReference type="ARBA" id="ARBA00048841"/>
    </source>
</evidence>
<keyword evidence="13" id="KW-0479">Metal-binding</keyword>
<dbReference type="Gene3D" id="3.40.50.720">
    <property type="entry name" value="NAD(P)-binding Rossmann-like Domain"/>
    <property type="match status" value="1"/>
</dbReference>
<dbReference type="AlphaFoldDB" id="A0A143BIA1"/>
<keyword evidence="15" id="KW-0418">Kinase</keyword>
<evidence type="ECO:0000259" key="28">
    <source>
        <dbReference type="PROSITE" id="PS51671"/>
    </source>
</evidence>
<sequence>MPARATKSSRPVKKSAVDVFKFGGASLADASAVRHAIGIILSPRPSRTVTVVSALAGVTDALLAIAEWARVGDTKAVDVAVDRLRARHRAVAEGILTTQRARKALVKELDTAFDELRTLAHGVATLRELTPRTRDYLVARGEQLSAQLVVAGLLGRGAKAQYVEAAELIRTDGVFGNAFPDLAATDRVVRERLTPLLRRKVLPVIPGFVGGGAEGALVTLGRGGSDLTATVLGRSLKAQRITLWKDVPGLMTTDPRLVPSARIVPQLNVREAAELAYYGAKVLHPRALIPLAHISVPVFVRPFADPGAPGTEISTRHTLQRYPVKALSIVRGQALVTVTGNGMLGVPGIAARTFAALQQAGISVTLITQASSEHSISLCVPAERSAHARAALEQTFALELSRRELEGMDVKTGMATLAVVGLGMAGSPGIASRMFTALSQSGVNIVAIAQGSSELNISVVIAERDAEAAARSVHDEFQLDKIGGGGVRSDDRLDVVLLGVGQIGRELLRILPRTRRRVKPTIVGLIDRSGYLFDPEGLSPKQLLAAVAHKESGAALTSMPNAIRASAPEAVAQIARHALSRPVLVDLTADETLPAIRKALAADWDIVLANKKPLSAPRGEVQALQALAKQHGARILHETTVGAGLPVMDSYAKLVETGDKVLRVEGCTSGTLGFLLTEIGKGRPFSEALGDAMRLGYTEPDPRDDLSGMDVARKALILARLIGFTGDLTDVTVESLVPEAFRSMPVAKFKSTLTQQDKMWADRQGTATRQGRVLRYVLRATPTAVKVGLQAVPPSHPLAGLRGTDNQIVFTTMRYREHPLVITGPGAGPAVTAAGVLNDILQLTPA</sequence>
<keyword evidence="23" id="KW-0511">Multifunctional enzyme</keyword>
<keyword evidence="18" id="KW-0560">Oxidoreductase</keyword>
<comment type="catalytic activity">
    <reaction evidence="26">
        <text>L-homoserine + NADP(+) = L-aspartate 4-semialdehyde + NADPH + H(+)</text>
        <dbReference type="Rhea" id="RHEA:15761"/>
        <dbReference type="ChEBI" id="CHEBI:15378"/>
        <dbReference type="ChEBI" id="CHEBI:57476"/>
        <dbReference type="ChEBI" id="CHEBI:57783"/>
        <dbReference type="ChEBI" id="CHEBI:58349"/>
        <dbReference type="ChEBI" id="CHEBI:537519"/>
        <dbReference type="EC" id="1.1.1.3"/>
    </reaction>
    <physiologicalReaction direction="right-to-left" evidence="26">
        <dbReference type="Rhea" id="RHEA:15763"/>
    </physiologicalReaction>
</comment>
<dbReference type="GO" id="GO:0009089">
    <property type="term" value="P:lysine biosynthetic process via diaminopimelate"/>
    <property type="evidence" value="ECO:0007669"/>
    <property type="project" value="UniProtKB-UniPathway"/>
</dbReference>
<organism evidence="29 30">
    <name type="scientific">Gemmatimonas phototrophica</name>
    <dbReference type="NCBI Taxonomy" id="1379270"/>
    <lineage>
        <taxon>Bacteria</taxon>
        <taxon>Pseudomonadati</taxon>
        <taxon>Gemmatimonadota</taxon>
        <taxon>Gemmatimonadia</taxon>
        <taxon>Gemmatimonadales</taxon>
        <taxon>Gemmatimonadaceae</taxon>
        <taxon>Gemmatimonas</taxon>
    </lineage>
</organism>
<dbReference type="InterPro" id="IPR001342">
    <property type="entry name" value="HDH_cat"/>
</dbReference>
<evidence type="ECO:0000256" key="11">
    <source>
        <dbReference type="ARBA" id="ARBA00022679"/>
    </source>
</evidence>
<keyword evidence="10" id="KW-0028">Amino-acid biosynthesis</keyword>
<dbReference type="GO" id="GO:0009086">
    <property type="term" value="P:methionine biosynthetic process"/>
    <property type="evidence" value="ECO:0007669"/>
    <property type="project" value="UniProtKB-KW"/>
</dbReference>
<evidence type="ECO:0000256" key="15">
    <source>
        <dbReference type="ARBA" id="ARBA00022777"/>
    </source>
</evidence>
<evidence type="ECO:0000256" key="21">
    <source>
        <dbReference type="ARBA" id="ARBA00023154"/>
    </source>
</evidence>
<dbReference type="UniPathway" id="UPA00034">
    <property type="reaction ID" value="UER00015"/>
</dbReference>
<dbReference type="RefSeq" id="WP_026850483.1">
    <property type="nucleotide sequence ID" value="NZ_CP011454.1"/>
</dbReference>
<comment type="subunit">
    <text evidence="9">Homotetramer.</text>
</comment>
<evidence type="ECO:0000256" key="20">
    <source>
        <dbReference type="ARBA" id="ARBA00023053"/>
    </source>
</evidence>
<feature type="domain" description="ACT" evidence="28">
    <location>
        <begin position="338"/>
        <end position="410"/>
    </location>
</feature>
<comment type="cofactor">
    <cofactor evidence="1">
        <name>a metal cation</name>
        <dbReference type="ChEBI" id="CHEBI:25213"/>
    </cofactor>
</comment>
<protein>
    <recommendedName>
        <fullName evidence="28">ACT domain-containing protein</fullName>
    </recommendedName>
</protein>
<comment type="similarity">
    <text evidence="7">In the C-terminal section; belongs to the homoserine dehydrogenase family.</text>
</comment>
<comment type="pathway">
    <text evidence="4">Amino-acid biosynthesis; L-threonine biosynthesis; L-threonine from L-aspartate: step 3/5.</text>
</comment>
<dbReference type="EMBL" id="CP011454">
    <property type="protein sequence ID" value="AMW04728.1"/>
    <property type="molecule type" value="Genomic_DNA"/>
</dbReference>
<dbReference type="CDD" id="cd04892">
    <property type="entry name" value="ACT_AK-like_2"/>
    <property type="match status" value="1"/>
</dbReference>
<dbReference type="Proteomes" id="UP000076404">
    <property type="component" value="Chromosome"/>
</dbReference>
<keyword evidence="22" id="KW-0486">Methionine biosynthesis</keyword>
<accession>A0A143BIA1</accession>
<evidence type="ECO:0000256" key="10">
    <source>
        <dbReference type="ARBA" id="ARBA00022605"/>
    </source>
</evidence>
<dbReference type="GO" id="GO:0004412">
    <property type="term" value="F:homoserine dehydrogenase activity"/>
    <property type="evidence" value="ECO:0007669"/>
    <property type="project" value="UniProtKB-EC"/>
</dbReference>
<keyword evidence="12" id="KW-0791">Threonine biosynthesis</keyword>
<evidence type="ECO:0000256" key="14">
    <source>
        <dbReference type="ARBA" id="ARBA00022741"/>
    </source>
</evidence>
<keyword evidence="21" id="KW-0457">Lysine biosynthesis</keyword>
<keyword evidence="20" id="KW-0915">Sodium</keyword>
<keyword evidence="16" id="KW-0067">ATP-binding</keyword>
<dbReference type="GO" id="GO:0004072">
    <property type="term" value="F:aspartate kinase activity"/>
    <property type="evidence" value="ECO:0007669"/>
    <property type="project" value="UniProtKB-EC"/>
</dbReference>
<dbReference type="Pfam" id="PF22468">
    <property type="entry name" value="ACT_9"/>
    <property type="match status" value="2"/>
</dbReference>
<dbReference type="PROSITE" id="PS01042">
    <property type="entry name" value="HOMOSER_DHGENASE"/>
    <property type="match status" value="1"/>
</dbReference>
<evidence type="ECO:0000256" key="9">
    <source>
        <dbReference type="ARBA" id="ARBA00011881"/>
    </source>
</evidence>
<evidence type="ECO:0000256" key="23">
    <source>
        <dbReference type="ARBA" id="ARBA00023268"/>
    </source>
</evidence>
<dbReference type="SUPFAM" id="SSF53633">
    <property type="entry name" value="Carbamate kinase-like"/>
    <property type="match status" value="1"/>
</dbReference>
<reference evidence="29 30" key="1">
    <citation type="journal article" date="2014" name="Proc. Natl. Acad. Sci. U.S.A.">
        <title>Functional type 2 photosynthetic reaction centers found in the rare bacterial phylum Gemmatimonadetes.</title>
        <authorList>
            <person name="Zeng Y."/>
            <person name="Feng F."/>
            <person name="Medova H."/>
            <person name="Dean J."/>
            <person name="Koblizek M."/>
        </authorList>
    </citation>
    <scope>NUCLEOTIDE SEQUENCE [LARGE SCALE GENOMIC DNA]</scope>
    <source>
        <strain evidence="29 30">AP64</strain>
    </source>
</reference>
<evidence type="ECO:0000256" key="22">
    <source>
        <dbReference type="ARBA" id="ARBA00023167"/>
    </source>
</evidence>
<dbReference type="GO" id="GO:0005524">
    <property type="term" value="F:ATP binding"/>
    <property type="evidence" value="ECO:0007669"/>
    <property type="project" value="UniProtKB-KW"/>
</dbReference>
<dbReference type="InterPro" id="IPR045865">
    <property type="entry name" value="ACT-like_dom_sf"/>
</dbReference>
<evidence type="ECO:0000256" key="13">
    <source>
        <dbReference type="ARBA" id="ARBA00022723"/>
    </source>
</evidence>
<comment type="catalytic activity">
    <reaction evidence="25">
        <text>L-aspartate + ATP = 4-phospho-L-aspartate + ADP</text>
        <dbReference type="Rhea" id="RHEA:23776"/>
        <dbReference type="ChEBI" id="CHEBI:29991"/>
        <dbReference type="ChEBI" id="CHEBI:30616"/>
        <dbReference type="ChEBI" id="CHEBI:57535"/>
        <dbReference type="ChEBI" id="CHEBI:456216"/>
        <dbReference type="EC" id="2.7.2.4"/>
    </reaction>
    <physiologicalReaction direction="left-to-right" evidence="25">
        <dbReference type="Rhea" id="RHEA:23777"/>
    </physiologicalReaction>
</comment>
<keyword evidence="30" id="KW-1185">Reference proteome</keyword>
<dbReference type="GO" id="GO:0009088">
    <property type="term" value="P:threonine biosynthetic process"/>
    <property type="evidence" value="ECO:0007669"/>
    <property type="project" value="UniProtKB-UniPathway"/>
</dbReference>
<dbReference type="Gene3D" id="3.30.360.10">
    <property type="entry name" value="Dihydrodipicolinate Reductase, domain 2"/>
    <property type="match status" value="1"/>
</dbReference>
<keyword evidence="17" id="KW-0521">NADP</keyword>
<dbReference type="eggNOG" id="COG0527">
    <property type="taxonomic scope" value="Bacteria"/>
</dbReference>
<reference evidence="29 30" key="2">
    <citation type="journal article" date="2016" name="Environ. Microbiol. Rep.">
        <title>Metagenomic evidence for the presence of phototrophic Gemmatimonadetes bacteria in diverse environments.</title>
        <authorList>
            <person name="Zeng Y."/>
            <person name="Baumbach J."/>
            <person name="Barbosa E.G."/>
            <person name="Azevedo V."/>
            <person name="Zhang C."/>
            <person name="Koblizek M."/>
        </authorList>
    </citation>
    <scope>NUCLEOTIDE SEQUENCE [LARGE SCALE GENOMIC DNA]</scope>
    <source>
        <strain evidence="29 30">AP64</strain>
    </source>
</reference>
<dbReference type="InterPro" id="IPR054352">
    <property type="entry name" value="ACT_Aspartokinase"/>
</dbReference>
<evidence type="ECO:0000256" key="24">
    <source>
        <dbReference type="ARBA" id="ARBA00044938"/>
    </source>
</evidence>
<dbReference type="PANTHER" id="PTHR43070">
    <property type="match status" value="1"/>
</dbReference>
<comment type="pathway">
    <text evidence="5">Amino-acid biosynthesis; L-methionine biosynthesis via de novo pathway; L-homoserine from L-aspartate: step 3/3.</text>
</comment>
<dbReference type="InterPro" id="IPR001048">
    <property type="entry name" value="Asp/Glu/Uridylate_kinase"/>
</dbReference>
<gene>
    <name evidence="29" type="ORF">GEMMAAP_07505</name>
</gene>
<dbReference type="PROSITE" id="PS51671">
    <property type="entry name" value="ACT"/>
    <property type="match status" value="2"/>
</dbReference>
<evidence type="ECO:0000256" key="19">
    <source>
        <dbReference type="ARBA" id="ARBA00023027"/>
    </source>
</evidence>
<dbReference type="NCBIfam" id="TIGR00657">
    <property type="entry name" value="asp_kinases"/>
    <property type="match status" value="1"/>
</dbReference>
<dbReference type="Pfam" id="PF00742">
    <property type="entry name" value="Homoserine_dh"/>
    <property type="match status" value="1"/>
</dbReference>
<comment type="catalytic activity">
    <reaction evidence="27">
        <text>L-homoserine + NAD(+) = L-aspartate 4-semialdehyde + NADH + H(+)</text>
        <dbReference type="Rhea" id="RHEA:15757"/>
        <dbReference type="ChEBI" id="CHEBI:15378"/>
        <dbReference type="ChEBI" id="CHEBI:57476"/>
        <dbReference type="ChEBI" id="CHEBI:57540"/>
        <dbReference type="ChEBI" id="CHEBI:57945"/>
        <dbReference type="ChEBI" id="CHEBI:537519"/>
        <dbReference type="EC" id="1.1.1.3"/>
    </reaction>
    <physiologicalReaction direction="right-to-left" evidence="27">
        <dbReference type="Rhea" id="RHEA:15759"/>
    </physiologicalReaction>
</comment>
<comment type="pathway">
    <text evidence="3">Amino-acid biosynthesis; L-methionine biosynthesis via de novo pathway; L-homoserine from L-aspartate: step 1/3.</text>
</comment>
<dbReference type="FunFam" id="3.30.360.10:FF:000006">
    <property type="entry name" value="Bifunctional aspartokinase/homoserine dehydrogenase"/>
    <property type="match status" value="1"/>
</dbReference>
<evidence type="ECO:0000256" key="12">
    <source>
        <dbReference type="ARBA" id="ARBA00022697"/>
    </source>
</evidence>
<dbReference type="UniPathway" id="UPA00050">
    <property type="reaction ID" value="UER00063"/>
</dbReference>
<dbReference type="FunFam" id="3.30.2130.10:FF:000001">
    <property type="entry name" value="Bifunctional aspartokinase/homoserine dehydrogenase"/>
    <property type="match status" value="1"/>
</dbReference>
<dbReference type="eggNOG" id="COG0460">
    <property type="taxonomic scope" value="Bacteria"/>
</dbReference>
<evidence type="ECO:0000256" key="16">
    <source>
        <dbReference type="ARBA" id="ARBA00022840"/>
    </source>
</evidence>
<dbReference type="InterPro" id="IPR049638">
    <property type="entry name" value="AK-HD"/>
</dbReference>
<evidence type="ECO:0000256" key="7">
    <source>
        <dbReference type="ARBA" id="ARBA00007952"/>
    </source>
</evidence>
<feature type="domain" description="ACT" evidence="28">
    <location>
        <begin position="419"/>
        <end position="495"/>
    </location>
</feature>
<dbReference type="KEGG" id="gph:GEMMAAP_07505"/>
<comment type="pathway">
    <text evidence="6">Amino-acid biosynthesis; L-threonine biosynthesis; L-threonine from L-aspartate: step 1/5.</text>
</comment>
<dbReference type="OrthoDB" id="9799110at2"/>
<dbReference type="InterPro" id="IPR001341">
    <property type="entry name" value="Asp_kinase"/>
</dbReference>
<dbReference type="SUPFAM" id="SSF55021">
    <property type="entry name" value="ACT-like"/>
    <property type="match status" value="2"/>
</dbReference>
<evidence type="ECO:0000256" key="27">
    <source>
        <dbReference type="ARBA" id="ARBA00049031"/>
    </source>
</evidence>
<evidence type="ECO:0000256" key="6">
    <source>
        <dbReference type="ARBA" id="ARBA00005139"/>
    </source>
</evidence>
<proteinExistence type="inferred from homology"/>
<dbReference type="UniPathway" id="UPA00051">
    <property type="reaction ID" value="UER00462"/>
</dbReference>
<dbReference type="SUPFAM" id="SSF55347">
    <property type="entry name" value="Glyceraldehyde-3-phosphate dehydrogenase-like, C-terminal domain"/>
    <property type="match status" value="1"/>
</dbReference>
<evidence type="ECO:0000256" key="5">
    <source>
        <dbReference type="ARBA" id="ARBA00005062"/>
    </source>
</evidence>
<evidence type="ECO:0000313" key="29">
    <source>
        <dbReference type="EMBL" id="AMW04728.1"/>
    </source>
</evidence>
<evidence type="ECO:0000313" key="30">
    <source>
        <dbReference type="Proteomes" id="UP000076404"/>
    </source>
</evidence>
<evidence type="ECO:0000256" key="18">
    <source>
        <dbReference type="ARBA" id="ARBA00023002"/>
    </source>
</evidence>
<comment type="pathway">
    <text evidence="2">Amino-acid biosynthesis; L-lysine biosynthesis via DAP pathway; (S)-tetrahydrodipicolinate from L-aspartate: step 1/4.</text>
</comment>
<dbReference type="PANTHER" id="PTHR43070:SF3">
    <property type="entry name" value="HOMOSERINE DEHYDROGENASE"/>
    <property type="match status" value="1"/>
</dbReference>
<dbReference type="InterPro" id="IPR005106">
    <property type="entry name" value="Asp/hSer_DH_NAD-bd"/>
</dbReference>
<dbReference type="Gene3D" id="3.30.2130.10">
    <property type="entry name" value="VC0802-like"/>
    <property type="match status" value="1"/>
</dbReference>